<dbReference type="KEGG" id="cvn:111119923"/>
<evidence type="ECO:0000313" key="10">
    <source>
        <dbReference type="Proteomes" id="UP000694844"/>
    </source>
</evidence>
<dbReference type="PANTHER" id="PTHR23345:SF15">
    <property type="entry name" value="VITELLOGENIN 1-RELATED"/>
    <property type="match status" value="1"/>
</dbReference>
<dbReference type="RefSeq" id="XP_022316208.1">
    <property type="nucleotide sequence ID" value="XM_022460500.1"/>
</dbReference>
<evidence type="ECO:0000256" key="6">
    <source>
        <dbReference type="SAM" id="Coils"/>
    </source>
</evidence>
<dbReference type="InterPro" id="IPR001747">
    <property type="entry name" value="Vitellogenin_N"/>
</dbReference>
<dbReference type="OrthoDB" id="6484170at2759"/>
<dbReference type="Pfam" id="PF00094">
    <property type="entry name" value="VWD"/>
    <property type="match status" value="1"/>
</dbReference>
<evidence type="ECO:0000256" key="3">
    <source>
        <dbReference type="ARBA" id="ARBA00023157"/>
    </source>
</evidence>
<reference evidence="11" key="1">
    <citation type="submission" date="2025-08" db="UniProtKB">
        <authorList>
            <consortium name="RefSeq"/>
        </authorList>
    </citation>
    <scope>IDENTIFICATION</scope>
    <source>
        <tissue evidence="11">Whole sample</tissue>
    </source>
</reference>
<dbReference type="Proteomes" id="UP000694844">
    <property type="component" value="Chromosome 2"/>
</dbReference>
<comment type="caution">
    <text evidence="5">Lacks conserved residue(s) required for the propagation of feature annotation.</text>
</comment>
<evidence type="ECO:0000256" key="5">
    <source>
        <dbReference type="PROSITE-ProRule" id="PRU00557"/>
    </source>
</evidence>
<dbReference type="InterPro" id="IPR011030">
    <property type="entry name" value="Lipovitellin_superhlx_dom"/>
</dbReference>
<evidence type="ECO:0000256" key="4">
    <source>
        <dbReference type="ARBA" id="ARBA00023180"/>
    </source>
</evidence>
<feature type="domain" description="VWFD" evidence="9">
    <location>
        <begin position="3906"/>
        <end position="4072"/>
    </location>
</feature>
<dbReference type="PROSITE" id="PS51233">
    <property type="entry name" value="VWFD"/>
    <property type="match status" value="1"/>
</dbReference>
<feature type="chain" id="PRO_5034092892" evidence="7">
    <location>
        <begin position="18"/>
        <end position="4471"/>
    </location>
</feature>
<dbReference type="Gene3D" id="1.25.10.20">
    <property type="entry name" value="Vitellinogen, superhelical"/>
    <property type="match status" value="1"/>
</dbReference>
<feature type="coiled-coil region" evidence="6">
    <location>
        <begin position="3555"/>
        <end position="3582"/>
    </location>
</feature>
<name>A0A8B8CK41_CRAVI</name>
<keyword evidence="2" id="KW-0758">Storage protein</keyword>
<evidence type="ECO:0000313" key="11">
    <source>
        <dbReference type="RefSeq" id="XP_022316208.1"/>
    </source>
</evidence>
<dbReference type="Pfam" id="PF09172">
    <property type="entry name" value="Vit_open_b-sht"/>
    <property type="match status" value="1"/>
</dbReference>
<dbReference type="InterPro" id="IPR001846">
    <property type="entry name" value="VWF_type-D"/>
</dbReference>
<dbReference type="Pfam" id="PF01347">
    <property type="entry name" value="Vitellogenin_N"/>
    <property type="match status" value="1"/>
</dbReference>
<evidence type="ECO:0000256" key="1">
    <source>
        <dbReference type="ARBA" id="ARBA00022729"/>
    </source>
</evidence>
<dbReference type="PROSITE" id="PS51211">
    <property type="entry name" value="VITELLOGENIN"/>
    <property type="match status" value="1"/>
</dbReference>
<dbReference type="SMART" id="SM00216">
    <property type="entry name" value="VWD"/>
    <property type="match status" value="1"/>
</dbReference>
<keyword evidence="4" id="KW-0325">Glycoprotein</keyword>
<dbReference type="SMART" id="SM00638">
    <property type="entry name" value="LPD_N"/>
    <property type="match status" value="1"/>
</dbReference>
<evidence type="ECO:0000259" key="8">
    <source>
        <dbReference type="PROSITE" id="PS51211"/>
    </source>
</evidence>
<sequence length="4471" mass="505728">MDYHLILLLSLVAGSTAVPVLQRSGLLGQTSCAKQCTDKSKFGYQIGETYRFRYEADTATSINGGNKDQSKLQFTATVLVEVLSKCELSLKLEDVELSASDPNSPRRLLADTQSTEFKKALEEHPLRFSFQDGIMEDLCPRPEESAWVLNIKKGILTSLQNSMDSFKTEQNIVETDVAGKCRTTYQLKQEGWNTVSVVKTKDISTCLDRHGFDTSMGSILYEVPSSLQSLPIMNSTHTCEQKISTSGHMESVLCHEVHMFRPFSQGDSGAMTEVTQKLTFVTKSTGTTTRMAEVHRRDNLLFTQVHGEKSIITNKKQVQDKLKELCLTTENGIRPNTPDLFAQLVMLMKKLDATSMGEIFEDVKATSFCPNNIKRTKKFYMDAIPMVGTGAAVRQITQLIMNNDITGALTESWLVSLSFIQHPSKDMLTEIAKMMNTIHGTKILLPLSTLMHTYCQKQSCEQDSDIVDILNKIKANLGNDCHSSNEEKILLTLRAVGNLEQTQEFVPILEKCFWRKENSMGVRVAAVEAYRRMSCAADRNNLLALFRNSDEDSELRLSAYLQVMKCPNDYSLQQIKETLMSEEVNQVGSFVWTHLMNLKESSSPYKETVKSMLESQDLPQKFDLDKRKFSRNYEWSHYSEELNMGGVLDSNLIWSPESFIPRSVSANLSVELFGHSVNLMEIGGRAEGLDYLLESYFGPSGGSITPDEKDHNDIKMKKLEKIDRQFDKKVQELKGAMYARVFGNEVFYNQLGQSSSKASEPSFNFLEMYQELAKGNEISYTKSDMFLDSSLIVPTIIGLPLNLTVNGTASVDLKGRATIDLTKPHKSILIDGIIEPSGAVEFASMMSVDAYFTKSGIKMTSTLHSSTGVSTKIEIKNKEEHIFNFDIPKTKSEIVTAKSELFMVFKDQEKKQVPAADDIVTRKFCSGHTIVRLTGLELCGDMAYPATKDSAPLFPLNGPAHTVLLLHKRDTHKGYQLEINQINNKKLLHFKVFYDTPGSTMERATGFELEVKKDSKILQTSLISPWKKARFTGSLVDEKKEKKLSGLATVDETHEYRFDSSVGIYSKGAFTTYKPKATINYPGATPINLEGTLKIENSKQKQTLDSVVVLKGIKDDPITLEADIKNTPKIKGITIKFNHEKKKEYIADITAKINDQKNKMTVYPKVFIKTPTKDLLSVKGSVTGQPGSFIKVDLIVDKIFNIPITLKGDARKIEKGKRVFYKARANYKGPQKTLARVRINIDKKPKSFTSRIKGDYNFARIFKSAKDSFSHNSKIVNKSTKTLQNVIIESDFKSSRYSNYNNLFKMKLNNRINKVVSLTSSFDYGRTYTSKVNKQRVTVDGTAKYNFKKNGAGNINYNISLAYQPVDLDATISGTHVHTQKNVKSSIAIRYEDKKTVTASLKLNDESKKFPKYSGKASLSYPGRDIEVEASGSRKTDNKGDIKFSIQHQKGAKSTFAGEYTQNSNTSVDFLSTIQIYKEKPVSVSASTDISLGSPKIDLTVVYDNDQYAVMATGDLQPNKYGKIMSHIQYPARKVALEVEAGEKGGQYIGKVDVSWDAIRNADKRVLLQSIARVNSWEDFEVFSNLEYPGQKIATELRNLIKASYHYKTSAAVSWNPSQRVFAEVELLDNRKKYRGATEASVSVQTSFKNFEEYKVNVGSSYTKNEYEVQAGVTWSKGQRVTVTATTKYPAMIDDLHLDIKITTPFKGVGNPQVILINSLLPSQKTQSGSLRFDWGNKQFVHIETNGVNSAYELHRREFTRNIAFSSSILNYEKVIFNITHEDNWEKFRSQAAITHNNDKYLYKITMDHRLKGWQLDSTGTFDIKGPYDTMLLVWSHRNTDRDIRSTAEIRWGKKQTFTAELTGEIQTIPYHKITSKFFMNVPARTLRRVDVIFEHENKIGFIKTLGKIIADRENIGTIDLKYGRQISQTSVDLQVTSEYMEDFRLKSFVESANMPIKSGLEIQWHPSQKITGSFIHSDILKNIESKLTITTPFPQARKIVVDASHKLNGIDWVAEGGVEYAPMQKITIGGIYNLQTARKARVYITSPFPTFQRLETGINFNGHNWRKFSTEFDFEISPLVKKITASSELNYDTMNTYGAVKLDTPFQQYPKMRAEIRSLNKITSRESSFMIEYLPNQKFELSGSYVTRPNNFQGTFNVKTPGKGPATIRYRQNGDIRAFDNHAEIDYNGGKQIVIDTTFGSEPKVYGTFHMESPLRGYNTVDFQFNHEGKTWKDLRTQFLYGTNADRIEVETIFDIIGGIETKAMVKTPFEGLKIAEVSLSHDGTLPNLRTNIRGIFNNISLESNFETSHSMRLTGGKLNVATTFPIVKFAEVAFNHEGSYDSFKTNVETTYNEKKVQSDTIFSHSSDLTAFTSTLVTPMEGWEKTMITFNRDGPLDNFKSMAEIKYQDEKITASYDHNVQKGDVATTATLFTPYTDDIMFKLDQNNKKRGFTTSIEFSMGNDNVWKSRTNYKHRSNELILEADETLIMAGEKYTANFNFDHAGVPLAFSTKVSGKYQTNSLGTSVDFNAQNLDDIHASVKIDSSFQGYTEMDLIATHKLNGNEYKSEIKGSLEKKHRVAVTSAITAEIPKLLVNVGLQTSFSGYESSAVTIKTDNISGTYSGEVEIVYPNGNKITTEGKFKADLPVVFAQIHLVTPYAGFENIKATAKSMKSTSDIEILYGDNQKITSSMSHNIDLPTVNVNWAISTSMNTVSAEFNNKKVGNRYTTTISTNINGKKSSAKSTVAIDLPSVDIEVAVKNSPLKEYYKPEFPSDLTLVVKNIGGTPMISTDIYLTVDNKEEARLTSRINTDDIVGDVKITLLDGKTISISHKEEDRWTRTFDASWTFNSNHNMLTSSRCNVNIPDIDCVFKMESSYHKNIQVSVKNTVTDPSISSSASVSYGNAIRYNGEMTLSPEPSNIQFILKLVTPHESFKASQISFSHSESRKTYTSKLVVFSDKISTVTWEGRNRYQGIFDSEFFSKLTSDFDSARFWQLGLTSQKQGDEHAIQFELHMDPTKKISTDVSFTIIPENGLMKADVTIETPYEALKSFKYKDDTSTTRRNNYMRSLRSMLIQHNGETYLDVNEEAELTNTYDSKLLYYQVTFRQPREMEYSVNMRKDANTYIGKSNINWNKGDINSNFQVNGQASFINTKNLHNQVELELVHATRTVSLEAVLHKTLSTMRSKGVFMWDKDNSKKAGFDLHQVDKKYSAKMITPSRSIALINEYDDRTPVVWSEHTLHWDADSDTDKKAGIRLTRSGKRNINHQIDIKLPTFNKEYSIHTIVQQNKKLFESTVEISYSPEKRKNVVMSVTVDDLSAGSPSSNYSWNLGLSQKYSNLDITLGGHLGQSDNIDTFGSNIKYLTNQKQTKILNTFLEIKKLQKEIGFYMECPSGKTMGIIGRVESTSPLLVSVDSLNNGKQSENLRIKVDSVKRSVEVKAKYDSVNPTSALHMKAELPTKKDFQVELYRTGNFTQVTDTLISVQLKDSRLLRGKINWRPEMFADAMMFAAQRMTKDVNDANTALLEVGTEIANELAGKDSKFSQELMNEIEPFAKALANEVEGFQTELRAFKQTMEKMKNNNELYLGDLAKFYKNSTEEITKQYSKALKTMQTTYNNLKTKAAELSNKIKTYPFENEYTEMVTKLSSKLQEYKTEAHSWMMKEVNTMTDNIKQNIRVLQQKIKQLLQEAKTIASEKLDLILQHPDIKEMQQQVSQRLPAMPEYNMYVKKVRSAMKNVDLLKPYNEVVTKATAVLQKKYDELQQDKDFVKFSTLMKEFYEELSTGFEFLSIKKQLMDIATQMHGDIKKFIIEDIAEMKILGLDKSRVIAFDPENGIIEVEIYLPTKMETLDRLPKIPVTKFRNVMKDMAGKVQTIIPDSDFSLWDIYYRFKPASLNPIDWIPPFKGYAYVAGNRHFVTFDGKKFDFTGDCSFVLTRDLVNHNFTVIMNYKPNSNIMDSLLVLAEGKTIEIFPDFTVKIDNKPHEFPYSSHKLSLDREGNWIKLDTGRGLIITGDIPSNVFTIEVSGWYFGKLAGLLGTYNNEQYDELTTSDNQITKNEDNFSNSWEVSKRCRPKGNNVVDIIVDESDVKFIKCAKFLKATDSPLRPCFRQVNPDKALEMCLNQDDACAATRFYLHQCRQQGVHLSPPKECVQCVAPNDESFEAGETIRISPKTDDYNPVSSADTVFLVEEKPCNRDPTKHLGSLVYEIEQELTKAGMSNNKYGLIGFNKKGAHSHTMEGQLLNDATKFVMGVESLTFTSYKTDTLDAILQAANYPFRAGVVKNIVLLQCGTCSDIKTMQYQQIRHILQSRNIKFHILRDQEFMLGNKIPKQKILGVDSDRKYVLQNSKDQSLENMGLPVDTCSHLALLSNGSIFDSSSLLMNKVRHQKMAIDTISNRVAKTASTPQCQVCQCVADETGAPKSVCRTCYSEMKDYISLWWNTFRHPMTIEQEINKHFQEYLNAKKGWAVLTV</sequence>
<evidence type="ECO:0000259" key="9">
    <source>
        <dbReference type="PROSITE" id="PS51233"/>
    </source>
</evidence>
<dbReference type="SUPFAM" id="SSF48431">
    <property type="entry name" value="Lipovitellin-phosvitin complex, superhelical domain"/>
    <property type="match status" value="1"/>
</dbReference>
<dbReference type="Gene3D" id="2.20.80.10">
    <property type="entry name" value="Lipovitellin-phosvitin complex, chain A, domain 4"/>
    <property type="match status" value="1"/>
</dbReference>
<keyword evidence="1 7" id="KW-0732">Signal</keyword>
<dbReference type="PANTHER" id="PTHR23345">
    <property type="entry name" value="VITELLOGENIN-RELATED"/>
    <property type="match status" value="1"/>
</dbReference>
<dbReference type="Gene3D" id="2.30.230.10">
    <property type="entry name" value="Lipovitellin, beta-sheet shell regions, chain A"/>
    <property type="match status" value="1"/>
</dbReference>
<dbReference type="Gene3D" id="2.20.50.20">
    <property type="entry name" value="Lipovitellin. Chain A, domain 3"/>
    <property type="match status" value="1"/>
</dbReference>
<dbReference type="GO" id="GO:0005319">
    <property type="term" value="F:lipid transporter activity"/>
    <property type="evidence" value="ECO:0007669"/>
    <property type="project" value="InterPro"/>
</dbReference>
<feature type="domain" description="Vitellogenin" evidence="8">
    <location>
        <begin position="44"/>
        <end position="664"/>
    </location>
</feature>
<dbReference type="InterPro" id="IPR015817">
    <property type="entry name" value="Vitellinogen_open_b-sht_sub1"/>
</dbReference>
<accession>A0A8B8CK41</accession>
<evidence type="ECO:0000256" key="2">
    <source>
        <dbReference type="ARBA" id="ARBA00022761"/>
    </source>
</evidence>
<dbReference type="InterPro" id="IPR050733">
    <property type="entry name" value="Vitellogenin/Apolipophorin"/>
</dbReference>
<feature type="disulfide bond" evidence="5">
    <location>
        <begin position="455"/>
        <end position="460"/>
    </location>
</feature>
<feature type="signal peptide" evidence="7">
    <location>
        <begin position="1"/>
        <end position="17"/>
    </location>
</feature>
<dbReference type="InterPro" id="IPR015255">
    <property type="entry name" value="Vitellinogen_open_b-sht"/>
</dbReference>
<keyword evidence="3 5" id="KW-1015">Disulfide bond</keyword>
<gene>
    <name evidence="11" type="primary">LOC111119923</name>
</gene>
<feature type="coiled-coil region" evidence="6">
    <location>
        <begin position="3609"/>
        <end position="3696"/>
    </location>
</feature>
<dbReference type="SUPFAM" id="SSF56968">
    <property type="entry name" value="Lipovitellin-phosvitin complex, beta-sheet shell regions"/>
    <property type="match status" value="2"/>
</dbReference>
<dbReference type="InterPro" id="IPR015816">
    <property type="entry name" value="Vitellinogen_b-sht_N"/>
</dbReference>
<proteinExistence type="predicted"/>
<organism evidence="10 11">
    <name type="scientific">Crassostrea virginica</name>
    <name type="common">Eastern oyster</name>
    <dbReference type="NCBI Taxonomy" id="6565"/>
    <lineage>
        <taxon>Eukaryota</taxon>
        <taxon>Metazoa</taxon>
        <taxon>Spiralia</taxon>
        <taxon>Lophotrochozoa</taxon>
        <taxon>Mollusca</taxon>
        <taxon>Bivalvia</taxon>
        <taxon>Autobranchia</taxon>
        <taxon>Pteriomorphia</taxon>
        <taxon>Ostreida</taxon>
        <taxon>Ostreoidea</taxon>
        <taxon>Ostreidae</taxon>
        <taxon>Crassostrea</taxon>
    </lineage>
</organism>
<keyword evidence="6" id="KW-0175">Coiled coil</keyword>
<dbReference type="GeneID" id="111119923"/>
<keyword evidence="10" id="KW-1185">Reference proteome</keyword>
<evidence type="ECO:0000256" key="7">
    <source>
        <dbReference type="SAM" id="SignalP"/>
    </source>
</evidence>
<dbReference type="GO" id="GO:0045735">
    <property type="term" value="F:nutrient reservoir activity"/>
    <property type="evidence" value="ECO:0007669"/>
    <property type="project" value="UniProtKB-KW"/>
</dbReference>
<dbReference type="InterPro" id="IPR015819">
    <property type="entry name" value="Lipid_transp_b-sht_shell"/>
</dbReference>
<dbReference type="SMART" id="SM01169">
    <property type="entry name" value="DUF1943"/>
    <property type="match status" value="1"/>
</dbReference>
<protein>
    <submittedName>
        <fullName evidence="11">Uncharacterized protein LOC111119923</fullName>
    </submittedName>
</protein>